<evidence type="ECO:0000313" key="12">
    <source>
        <dbReference type="EMBL" id="KWX69381.1"/>
    </source>
</evidence>
<evidence type="ECO:0000256" key="9">
    <source>
        <dbReference type="RuleBase" id="RU000556"/>
    </source>
</evidence>
<evidence type="ECO:0000256" key="8">
    <source>
        <dbReference type="HAMAP-Rule" id="MF_00105"/>
    </source>
</evidence>
<evidence type="ECO:0000256" key="5">
    <source>
        <dbReference type="ARBA" id="ARBA00023163"/>
    </source>
</evidence>
<dbReference type="SUPFAM" id="SSF54534">
    <property type="entry name" value="FKBP-like"/>
    <property type="match status" value="1"/>
</dbReference>
<evidence type="ECO:0000259" key="10">
    <source>
        <dbReference type="Pfam" id="PF01272"/>
    </source>
</evidence>
<dbReference type="InterPro" id="IPR018151">
    <property type="entry name" value="TF_GreA/GreB_CS"/>
</dbReference>
<dbReference type="InterPro" id="IPR022691">
    <property type="entry name" value="Tscrpt_elong_fac_GreA/B_N"/>
</dbReference>
<keyword evidence="5 8" id="KW-0804">Transcription</keyword>
<sequence length="159" mass="17913">MSNEEVFLTKEGLAKLEEELRDLKTVKRKELAARLKLAISYGDLKENSEYHSAKEDQSFMETRIMILEKMLTKAQIVDESSMDLSKVSVGSLVTLNDVEYSEKIEYRVVGPAEADVLNNKISYESPLGKELLGKKVGDIISVNAPMGIIQYELLEIKLL</sequence>
<comment type="caution">
    <text evidence="12">The sequence shown here is derived from an EMBL/GenBank/DDBJ whole genome shotgun (WGS) entry which is preliminary data.</text>
</comment>
<dbReference type="PROSITE" id="PS00830">
    <property type="entry name" value="GREAB_2"/>
    <property type="match status" value="1"/>
</dbReference>
<accession>A0A132TDL5</accession>
<dbReference type="HAMAP" id="MF_00105">
    <property type="entry name" value="GreA_GreB"/>
    <property type="match status" value="1"/>
</dbReference>
<dbReference type="InterPro" id="IPR028624">
    <property type="entry name" value="Tscrpt_elong_fac_GreA/B"/>
</dbReference>
<evidence type="ECO:0000256" key="3">
    <source>
        <dbReference type="ARBA" id="ARBA00023015"/>
    </source>
</evidence>
<gene>
    <name evidence="8" type="primary">greA</name>
    <name evidence="12" type="ORF">AMQ84_30780</name>
</gene>
<dbReference type="Pfam" id="PF01272">
    <property type="entry name" value="GreA_GreB"/>
    <property type="match status" value="1"/>
</dbReference>
<dbReference type="Proteomes" id="UP000070475">
    <property type="component" value="Unassembled WGS sequence"/>
</dbReference>
<feature type="domain" description="Transcription elongation factor GreA/GreB C-terminal" evidence="10">
    <location>
        <begin position="85"/>
        <end position="157"/>
    </location>
</feature>
<dbReference type="FunFam" id="3.10.50.30:FF:000001">
    <property type="entry name" value="Transcription elongation factor GreA"/>
    <property type="match status" value="1"/>
</dbReference>
<dbReference type="NCBIfam" id="NF001263">
    <property type="entry name" value="PRK00226.1-4"/>
    <property type="match status" value="1"/>
</dbReference>
<evidence type="ECO:0000259" key="11">
    <source>
        <dbReference type="Pfam" id="PF03449"/>
    </source>
</evidence>
<name>A0A132TDL5_9BACL</name>
<dbReference type="InterPro" id="IPR001437">
    <property type="entry name" value="Tscrpt_elong_fac_GreA/B_C"/>
</dbReference>
<keyword evidence="12" id="KW-0251">Elongation factor</keyword>
<feature type="domain" description="Transcription elongation factor GreA/GreB N-terminal" evidence="11">
    <location>
        <begin position="7"/>
        <end position="76"/>
    </location>
</feature>
<dbReference type="Gene3D" id="3.10.50.30">
    <property type="entry name" value="Transcription elongation factor, GreA/GreB, C-terminal domain"/>
    <property type="match status" value="1"/>
</dbReference>
<dbReference type="NCBIfam" id="TIGR01462">
    <property type="entry name" value="greA"/>
    <property type="match status" value="1"/>
</dbReference>
<dbReference type="InterPro" id="IPR036805">
    <property type="entry name" value="Tscrpt_elong_fac_GreA/B_N_sf"/>
</dbReference>
<evidence type="ECO:0000256" key="7">
    <source>
        <dbReference type="ARBA" id="ARBA00030776"/>
    </source>
</evidence>
<protein>
    <recommendedName>
        <fullName evidence="2 8">Transcription elongation factor GreA</fullName>
    </recommendedName>
    <alternativeName>
        <fullName evidence="7 8">Transcript cleavage factor GreA</fullName>
    </alternativeName>
</protein>
<dbReference type="InterPro" id="IPR023459">
    <property type="entry name" value="Tscrpt_elong_fac_GreA/B_fam"/>
</dbReference>
<keyword evidence="3 8" id="KW-0805">Transcription regulation</keyword>
<evidence type="ECO:0000256" key="2">
    <source>
        <dbReference type="ARBA" id="ARBA00013729"/>
    </source>
</evidence>
<dbReference type="GO" id="GO:0006354">
    <property type="term" value="P:DNA-templated transcription elongation"/>
    <property type="evidence" value="ECO:0007669"/>
    <property type="project" value="TreeGrafter"/>
</dbReference>
<comment type="similarity">
    <text evidence="1 8 9">Belongs to the GreA/GreB family.</text>
</comment>
<dbReference type="Pfam" id="PF03449">
    <property type="entry name" value="GreA_GreB_N"/>
    <property type="match status" value="1"/>
</dbReference>
<evidence type="ECO:0000256" key="1">
    <source>
        <dbReference type="ARBA" id="ARBA00008213"/>
    </source>
</evidence>
<organism evidence="12 13">
    <name type="scientific">Paenibacillus riograndensis</name>
    <dbReference type="NCBI Taxonomy" id="483937"/>
    <lineage>
        <taxon>Bacteria</taxon>
        <taxon>Bacillati</taxon>
        <taxon>Bacillota</taxon>
        <taxon>Bacilli</taxon>
        <taxon>Bacillales</taxon>
        <taxon>Paenibacillaceae</taxon>
        <taxon>Paenibacillus</taxon>
        <taxon>Paenibacillus sonchi group</taxon>
    </lineage>
</organism>
<dbReference type="PATRIC" id="fig|483937.3.peg.96"/>
<dbReference type="GO" id="GO:0003746">
    <property type="term" value="F:translation elongation factor activity"/>
    <property type="evidence" value="ECO:0007669"/>
    <property type="project" value="UniProtKB-KW"/>
</dbReference>
<reference evidence="12 13" key="1">
    <citation type="submission" date="2015-08" db="EMBL/GenBank/DDBJ databases">
        <title>Genomes of Paenibacillus riograndensis.</title>
        <authorList>
            <person name="Sant'Anna F.H."/>
            <person name="Souza R."/>
            <person name="Ambrosini A."/>
            <person name="Bach E."/>
            <person name="Fernandes G."/>
            <person name="Balsanelli E."/>
            <person name="Baura V.A."/>
            <person name="Pedrosa F.O."/>
            <person name="Souza E.M."/>
            <person name="Passaglia L."/>
        </authorList>
    </citation>
    <scope>NUCLEOTIDE SEQUENCE [LARGE SCALE GENOMIC DNA]</scope>
    <source>
        <strain evidence="12 13">CAS34</strain>
    </source>
</reference>
<dbReference type="GO" id="GO:0070063">
    <property type="term" value="F:RNA polymerase binding"/>
    <property type="evidence" value="ECO:0007669"/>
    <property type="project" value="InterPro"/>
</dbReference>
<dbReference type="AlphaFoldDB" id="A0A132TDL5"/>
<comment type="function">
    <text evidence="6 8 9">Necessary for efficient RNA polymerase transcription elongation past template-encoded arresting sites. The arresting sites in DNA have the property of trapping a certain fraction of elongating RNA polymerases that pass through, resulting in locked ternary complexes. Cleavage of the nascent transcript by cleavage factors such as GreA or GreB allows the resumption of elongation from the new 3'terminus. GreA releases sequences of 2 to 3 nucleotides.</text>
</comment>
<dbReference type="GO" id="GO:0032784">
    <property type="term" value="P:regulation of DNA-templated transcription elongation"/>
    <property type="evidence" value="ECO:0007669"/>
    <property type="project" value="UniProtKB-UniRule"/>
</dbReference>
<keyword evidence="4 8" id="KW-0238">DNA-binding</keyword>
<dbReference type="GO" id="GO:0003677">
    <property type="term" value="F:DNA binding"/>
    <property type="evidence" value="ECO:0007669"/>
    <property type="project" value="UniProtKB-UniRule"/>
</dbReference>
<dbReference type="OrthoDB" id="9808774at2"/>
<dbReference type="RefSeq" id="WP_060863518.1">
    <property type="nucleotide sequence ID" value="NZ_LIRB01000149.1"/>
</dbReference>
<dbReference type="Gene3D" id="1.10.287.180">
    <property type="entry name" value="Transcription elongation factor, GreA/GreB, N-terminal domain"/>
    <property type="match status" value="1"/>
</dbReference>
<dbReference type="EMBL" id="LIRB01000149">
    <property type="protein sequence ID" value="KWX69381.1"/>
    <property type="molecule type" value="Genomic_DNA"/>
</dbReference>
<dbReference type="NCBIfam" id="NF001261">
    <property type="entry name" value="PRK00226.1-2"/>
    <property type="match status" value="1"/>
</dbReference>
<keyword evidence="12" id="KW-0648">Protein biosynthesis</keyword>
<dbReference type="PROSITE" id="PS00829">
    <property type="entry name" value="GREAB_1"/>
    <property type="match status" value="1"/>
</dbReference>
<dbReference type="PANTHER" id="PTHR30437">
    <property type="entry name" value="TRANSCRIPTION ELONGATION FACTOR GREA"/>
    <property type="match status" value="1"/>
</dbReference>
<dbReference type="FunFam" id="1.10.287.180:FF:000001">
    <property type="entry name" value="Transcription elongation factor GreA"/>
    <property type="match status" value="1"/>
</dbReference>
<dbReference type="PIRSF" id="PIRSF006092">
    <property type="entry name" value="GreA_GreB"/>
    <property type="match status" value="1"/>
</dbReference>
<evidence type="ECO:0000256" key="6">
    <source>
        <dbReference type="ARBA" id="ARBA00024916"/>
    </source>
</evidence>
<evidence type="ECO:0000313" key="13">
    <source>
        <dbReference type="Proteomes" id="UP000070475"/>
    </source>
</evidence>
<dbReference type="PANTHER" id="PTHR30437:SF4">
    <property type="entry name" value="TRANSCRIPTION ELONGATION FACTOR GREA"/>
    <property type="match status" value="1"/>
</dbReference>
<dbReference type="InterPro" id="IPR036953">
    <property type="entry name" value="GreA/GreB_C_sf"/>
</dbReference>
<evidence type="ECO:0000256" key="4">
    <source>
        <dbReference type="ARBA" id="ARBA00023125"/>
    </source>
</evidence>
<dbReference type="InterPro" id="IPR006359">
    <property type="entry name" value="Tscrpt_elong_fac_GreA"/>
</dbReference>
<keyword evidence="13" id="KW-1185">Reference proteome</keyword>
<dbReference type="SUPFAM" id="SSF46557">
    <property type="entry name" value="GreA transcript cleavage protein, N-terminal domain"/>
    <property type="match status" value="1"/>
</dbReference>
<proteinExistence type="inferred from homology"/>